<dbReference type="PANTHER" id="PTHR47920:SF1">
    <property type="entry name" value="CUB-LIKE DOMAIN-CONTAINING PROTEIN"/>
    <property type="match status" value="1"/>
</dbReference>
<feature type="transmembrane region" description="Helical" evidence="1">
    <location>
        <begin position="457"/>
        <end position="481"/>
    </location>
</feature>
<dbReference type="InterPro" id="IPR003366">
    <property type="entry name" value="CUB-like_dom"/>
</dbReference>
<feature type="chain" id="PRO_5012701114" evidence="2">
    <location>
        <begin position="16"/>
        <end position="484"/>
    </location>
</feature>
<reference evidence="5" key="1">
    <citation type="submission" date="2016-11" db="UniProtKB">
        <authorList>
            <consortium name="WormBaseParasite"/>
        </authorList>
    </citation>
    <scope>IDENTIFICATION</scope>
</reference>
<protein>
    <submittedName>
        <fullName evidence="5">CUB_2 domain-containing protein</fullName>
    </submittedName>
</protein>
<keyword evidence="2" id="KW-0732">Signal</keyword>
<dbReference type="STRING" id="1561998.A0A1I7U9K1"/>
<evidence type="ECO:0000313" key="5">
    <source>
        <dbReference type="WBParaSite" id="Csp11.Scaffold629.g16249.t1"/>
    </source>
</evidence>
<keyword evidence="4" id="KW-1185">Reference proteome</keyword>
<evidence type="ECO:0000256" key="1">
    <source>
        <dbReference type="SAM" id="Phobius"/>
    </source>
</evidence>
<dbReference type="eggNOG" id="ENOG502RATW">
    <property type="taxonomic scope" value="Eukaryota"/>
</dbReference>
<proteinExistence type="predicted"/>
<keyword evidence="1" id="KW-1133">Transmembrane helix</keyword>
<evidence type="ECO:0000259" key="3">
    <source>
        <dbReference type="Pfam" id="PF02408"/>
    </source>
</evidence>
<dbReference type="Proteomes" id="UP000095282">
    <property type="component" value="Unplaced"/>
</dbReference>
<organism evidence="4 5">
    <name type="scientific">Caenorhabditis tropicalis</name>
    <dbReference type="NCBI Taxonomy" id="1561998"/>
    <lineage>
        <taxon>Eukaryota</taxon>
        <taxon>Metazoa</taxon>
        <taxon>Ecdysozoa</taxon>
        <taxon>Nematoda</taxon>
        <taxon>Chromadorea</taxon>
        <taxon>Rhabditida</taxon>
        <taxon>Rhabditina</taxon>
        <taxon>Rhabditomorpha</taxon>
        <taxon>Rhabditoidea</taxon>
        <taxon>Rhabditidae</taxon>
        <taxon>Peloderinae</taxon>
        <taxon>Caenorhabditis</taxon>
    </lineage>
</organism>
<dbReference type="WBParaSite" id="Csp11.Scaffold629.g16249.t1">
    <property type="protein sequence ID" value="Csp11.Scaffold629.g16249.t1"/>
    <property type="gene ID" value="Csp11.Scaffold629.g16249"/>
</dbReference>
<dbReference type="Pfam" id="PF02408">
    <property type="entry name" value="CUB_2"/>
    <property type="match status" value="1"/>
</dbReference>
<keyword evidence="1" id="KW-0812">Transmembrane</keyword>
<dbReference type="PANTHER" id="PTHR47920">
    <property type="entry name" value="PROTEIN CBG13378-RELATED"/>
    <property type="match status" value="1"/>
</dbReference>
<sequence>MNYIFLFYFFALSSAIDLTCPQSAITINTPEGGFPADGISFFPANYTCKIQVINHQLQDANRILQFIIPDGQVVRIDVQTNTRYYSADAIAGIDMTRNYYRLSSDEPVFFAPANNATVQIKTVFNISTFYFTWKYTDVTSLKTVQKSTGSIISMNFDKDTAYIFTSSSSQVAFHIANYLWLPNGMTSKLYVYDGPNAASKFLGNYDMYQYNNNHSTGSSLTIVNFYGSRVESYGIANDWSALSSYEGYSFVLLSSTPNNYLDTTSFGRKTALTFYTNTSQECSILELAFLHPNRTGHSVEIRPLTPTHWMKPLLNYSYEDTISSMLPQQILSDTFTVELVQSDVVIYAQSGRAENWTNLSPGRKGSLISQSLWNPTAQLPKIYTDTFSSSETVRLEFDFKSVVVEKGDGNFGITVHAADSKLVSMQFDDTSSYTGSNYAYGVKMDLRSTSVSDGSSYYVNFLVGASSSYTIFVCLALVFSFSGL</sequence>
<accession>A0A1I7U9K1</accession>
<evidence type="ECO:0000256" key="2">
    <source>
        <dbReference type="SAM" id="SignalP"/>
    </source>
</evidence>
<feature type="domain" description="CUB-like" evidence="3">
    <location>
        <begin position="16"/>
        <end position="138"/>
    </location>
</feature>
<dbReference type="AlphaFoldDB" id="A0A1I7U9K1"/>
<feature type="signal peptide" evidence="2">
    <location>
        <begin position="1"/>
        <end position="15"/>
    </location>
</feature>
<evidence type="ECO:0000313" key="4">
    <source>
        <dbReference type="Proteomes" id="UP000095282"/>
    </source>
</evidence>
<name>A0A1I7U9K1_9PELO</name>
<keyword evidence="1" id="KW-0472">Membrane</keyword>